<dbReference type="AlphaFoldDB" id="A0A8S1EIX9"/>
<dbReference type="Pfam" id="PF10317">
    <property type="entry name" value="7TM_GPCR_Srd"/>
    <property type="match status" value="1"/>
</dbReference>
<keyword evidence="4 6" id="KW-1133">Transmembrane helix</keyword>
<protein>
    <recommendedName>
        <fullName evidence="9">G-protein coupled receptors family 1 profile domain-containing protein</fullName>
    </recommendedName>
</protein>
<feature type="transmembrane region" description="Helical" evidence="6">
    <location>
        <begin position="186"/>
        <end position="210"/>
    </location>
</feature>
<evidence type="ECO:0000313" key="8">
    <source>
        <dbReference type="Proteomes" id="UP000494206"/>
    </source>
</evidence>
<accession>A0A8S1EIX9</accession>
<comment type="similarity">
    <text evidence="2">Belongs to the nematode receptor-like protein srd family.</text>
</comment>
<evidence type="ECO:0008006" key="9">
    <source>
        <dbReference type="Google" id="ProtNLM"/>
    </source>
</evidence>
<dbReference type="InterPro" id="IPR050920">
    <property type="entry name" value="Nematode_rcpt-like_delta"/>
</dbReference>
<comment type="subcellular location">
    <subcellularLocation>
        <location evidence="1">Membrane</location>
        <topology evidence="1">Multi-pass membrane protein</topology>
    </subcellularLocation>
</comment>
<evidence type="ECO:0000256" key="5">
    <source>
        <dbReference type="ARBA" id="ARBA00023136"/>
    </source>
</evidence>
<dbReference type="Gene3D" id="1.20.1070.10">
    <property type="entry name" value="Rhodopsin 7-helix transmembrane proteins"/>
    <property type="match status" value="1"/>
</dbReference>
<feature type="transmembrane region" description="Helical" evidence="6">
    <location>
        <begin position="130"/>
        <end position="149"/>
    </location>
</feature>
<feature type="transmembrane region" description="Helical" evidence="6">
    <location>
        <begin position="45"/>
        <end position="63"/>
    </location>
</feature>
<comment type="caution">
    <text evidence="7">The sequence shown here is derived from an EMBL/GenBank/DDBJ whole genome shotgun (WGS) entry which is preliminary data.</text>
</comment>
<feature type="transmembrane region" description="Helical" evidence="6">
    <location>
        <begin position="272"/>
        <end position="293"/>
    </location>
</feature>
<dbReference type="PANTHER" id="PTHR22945:SF89">
    <property type="entry name" value="SERPENTINE RECEPTOR, CLASS D (DELTA)-RELATED"/>
    <property type="match status" value="1"/>
</dbReference>
<dbReference type="SUPFAM" id="SSF81321">
    <property type="entry name" value="Family A G protein-coupled receptor-like"/>
    <property type="match status" value="1"/>
</dbReference>
<evidence type="ECO:0000313" key="7">
    <source>
        <dbReference type="EMBL" id="CAB3403781.1"/>
    </source>
</evidence>
<evidence type="ECO:0000256" key="3">
    <source>
        <dbReference type="ARBA" id="ARBA00022692"/>
    </source>
</evidence>
<organism evidence="7 8">
    <name type="scientific">Caenorhabditis bovis</name>
    <dbReference type="NCBI Taxonomy" id="2654633"/>
    <lineage>
        <taxon>Eukaryota</taxon>
        <taxon>Metazoa</taxon>
        <taxon>Ecdysozoa</taxon>
        <taxon>Nematoda</taxon>
        <taxon>Chromadorea</taxon>
        <taxon>Rhabditida</taxon>
        <taxon>Rhabditina</taxon>
        <taxon>Rhabditomorpha</taxon>
        <taxon>Rhabditoidea</taxon>
        <taxon>Rhabditidae</taxon>
        <taxon>Peloderinae</taxon>
        <taxon>Caenorhabditis</taxon>
    </lineage>
</organism>
<dbReference type="OrthoDB" id="5785156at2759"/>
<evidence type="ECO:0000256" key="4">
    <source>
        <dbReference type="ARBA" id="ARBA00022989"/>
    </source>
</evidence>
<name>A0A8S1EIX9_9PELO</name>
<keyword evidence="3 6" id="KW-0812">Transmembrane</keyword>
<gene>
    <name evidence="7" type="ORF">CBOVIS_LOCUS6200</name>
</gene>
<dbReference type="EMBL" id="CADEPM010000004">
    <property type="protein sequence ID" value="CAB3403781.1"/>
    <property type="molecule type" value="Genomic_DNA"/>
</dbReference>
<dbReference type="GO" id="GO:0016020">
    <property type="term" value="C:membrane"/>
    <property type="evidence" value="ECO:0007669"/>
    <property type="project" value="UniProtKB-SubCell"/>
</dbReference>
<keyword evidence="5 6" id="KW-0472">Membrane</keyword>
<evidence type="ECO:0000256" key="1">
    <source>
        <dbReference type="ARBA" id="ARBA00004141"/>
    </source>
</evidence>
<feature type="transmembrane region" description="Helical" evidence="6">
    <location>
        <begin position="12"/>
        <end position="33"/>
    </location>
</feature>
<dbReference type="Proteomes" id="UP000494206">
    <property type="component" value="Unassembled WGS sequence"/>
</dbReference>
<evidence type="ECO:0000256" key="6">
    <source>
        <dbReference type="SAM" id="Phobius"/>
    </source>
</evidence>
<proteinExistence type="inferred from homology"/>
<dbReference type="PANTHER" id="PTHR22945">
    <property type="entry name" value="SERPENTINE RECEPTOR, CLASS D DELTA"/>
    <property type="match status" value="1"/>
</dbReference>
<feature type="transmembrane region" description="Helical" evidence="6">
    <location>
        <begin position="231"/>
        <end position="252"/>
    </location>
</feature>
<evidence type="ECO:0000256" key="2">
    <source>
        <dbReference type="ARBA" id="ARBA00009166"/>
    </source>
</evidence>
<reference evidence="7 8" key="1">
    <citation type="submission" date="2020-04" db="EMBL/GenBank/DDBJ databases">
        <authorList>
            <person name="Laetsch R D."/>
            <person name="Stevens L."/>
            <person name="Kumar S."/>
            <person name="Blaxter L. M."/>
        </authorList>
    </citation>
    <scope>NUCLEOTIDE SEQUENCE [LARGE SCALE GENOMIC DNA]</scope>
</reference>
<sequence>MSSSQYVLFFDIYYHFYAIVGLILQLFLLFLIFKKSPSSLEHLKYFLYNTCITQIALVLSTFSSQHRVLPNLGSTAILPRGPCKLIGPKTCFTMYHIYTALGADAGIAISSTVLFRYLVLTRNSFGPKQIAILIIAAHFFPFILLLVPFTDTWNFEAVRNVTHAEHPKYDLSIYEPFVGFADTQSIQFLVGTAILTLGAYCVPLISALLTRQVLVLIRQHQNMSDRTKKQATTLIYGLIWQTLFPISIYIPIYSCYLYTQSTGEEILLTEHLFLALASLPGLVDPLISFYFVVPYRAYILTSLGLKKPIVYRETIAVTCSVMAAGK</sequence>
<dbReference type="InterPro" id="IPR019421">
    <property type="entry name" value="7TM_GPCR_serpentine_rcpt_Srd"/>
</dbReference>
<keyword evidence="8" id="KW-1185">Reference proteome</keyword>
<feature type="transmembrane region" description="Helical" evidence="6">
    <location>
        <begin position="95"/>
        <end position="118"/>
    </location>
</feature>